<dbReference type="OrthoDB" id="427126at2"/>
<name>A0A2G4EZ46_9CYAN</name>
<comment type="caution">
    <text evidence="3">The sequence shown here is derived from an EMBL/GenBank/DDBJ whole genome shotgun (WGS) entry which is preliminary data.</text>
</comment>
<dbReference type="GO" id="GO:0005694">
    <property type="term" value="C:chromosome"/>
    <property type="evidence" value="ECO:0007669"/>
    <property type="project" value="InterPro"/>
</dbReference>
<dbReference type="Pfam" id="PF21180">
    <property type="entry name" value="TOP6A-Spo11_Toprim"/>
    <property type="match status" value="1"/>
</dbReference>
<reference evidence="3" key="1">
    <citation type="submission" date="2017-10" db="EMBL/GenBank/DDBJ databases">
        <title>Draft genome sequence of the planktic cyanobacteria Tychonema bourrellyi isolated from alpine lentic freshwater.</title>
        <authorList>
            <person name="Tett A."/>
            <person name="Armanini F."/>
            <person name="Asnicar F."/>
            <person name="Boscaini A."/>
            <person name="Pasolli E."/>
            <person name="Zolfo M."/>
            <person name="Donati C."/>
            <person name="Salmaso N."/>
            <person name="Segata N."/>
        </authorList>
    </citation>
    <scope>NUCLEOTIDE SEQUENCE</scope>
    <source>
        <strain evidence="3">FEM_GT703</strain>
    </source>
</reference>
<dbReference type="RefSeq" id="WP_096830139.1">
    <property type="nucleotide sequence ID" value="NZ_NXIB02000077.1"/>
</dbReference>
<dbReference type="EMBL" id="NXIB02000077">
    <property type="protein sequence ID" value="PHX54795.1"/>
    <property type="molecule type" value="Genomic_DNA"/>
</dbReference>
<sequence>MGMKCVQCNTDNDLSDRTTNSGRCKQCNHPFVFEPTTVTDENLQFTDPFFKKAIDDISSQNMLFFTPKQFLYFIDKRLKKSRPLPIFLFISIYLFLGILYMGLFVDQLSGLPLLKDLPLQFLILIVFIVYNVFWIWVFFQSSKSPQLGIRSRRESAKELQTLGMIILVTGIPLSIIADYFPGYIAASLLGLYSYWLGISQKNRQHEIPEIFLVNQAQSDEWLQRWQTVNGTVEKLLPAPRQNALPASIDPEVSAYSFDRAIICDSDEIAQFLIANNVHFENNCAILSINGYPQSIFDTVIQMLRRNADLKVYALHDANPAGVSLVHQLRTSPNWFADQVVTIFDLGISPRQILETRDMFVQQSQTMAQSARQLPNAVRQGLTAQELAWLDAGNFVELESFTPQRLLRVVNYGLAQSGDPQGNEGLILVDDNVGYGGGYVFVSDSFG</sequence>
<feature type="transmembrane region" description="Helical" evidence="1">
    <location>
        <begin position="117"/>
        <end position="139"/>
    </location>
</feature>
<dbReference type="GO" id="GO:0003677">
    <property type="term" value="F:DNA binding"/>
    <property type="evidence" value="ECO:0007669"/>
    <property type="project" value="InterPro"/>
</dbReference>
<dbReference type="Proteomes" id="UP000226442">
    <property type="component" value="Unassembled WGS sequence"/>
</dbReference>
<organism evidence="3 4">
    <name type="scientific">Tychonema bourrellyi FEM_GT703</name>
    <dbReference type="NCBI Taxonomy" id="2040638"/>
    <lineage>
        <taxon>Bacteria</taxon>
        <taxon>Bacillati</taxon>
        <taxon>Cyanobacteriota</taxon>
        <taxon>Cyanophyceae</taxon>
        <taxon>Oscillatoriophycideae</taxon>
        <taxon>Oscillatoriales</taxon>
        <taxon>Microcoleaceae</taxon>
        <taxon>Tychonema</taxon>
    </lineage>
</organism>
<keyword evidence="1" id="KW-0812">Transmembrane</keyword>
<keyword evidence="1" id="KW-0472">Membrane</keyword>
<accession>A0A2G4EZ46</accession>
<evidence type="ECO:0000259" key="2">
    <source>
        <dbReference type="Pfam" id="PF21180"/>
    </source>
</evidence>
<dbReference type="AlphaFoldDB" id="A0A2G4EZ46"/>
<evidence type="ECO:0000313" key="3">
    <source>
        <dbReference type="EMBL" id="PHX54795.1"/>
    </source>
</evidence>
<gene>
    <name evidence="3" type="ORF">CP500_014095</name>
</gene>
<feature type="transmembrane region" description="Helical" evidence="1">
    <location>
        <begin position="86"/>
        <end position="105"/>
    </location>
</feature>
<protein>
    <recommendedName>
        <fullName evidence="2">Topoisomerase 6 subunit A/Spo11 TOPRIM domain-containing protein</fullName>
    </recommendedName>
</protein>
<feature type="transmembrane region" description="Helical" evidence="1">
    <location>
        <begin position="159"/>
        <end position="176"/>
    </location>
</feature>
<dbReference type="InterPro" id="IPR034136">
    <property type="entry name" value="TOPRIM_Topo6A/Spo11"/>
</dbReference>
<evidence type="ECO:0000256" key="1">
    <source>
        <dbReference type="SAM" id="Phobius"/>
    </source>
</evidence>
<dbReference type="InterPro" id="IPR036078">
    <property type="entry name" value="Spo11/TopoVI_A_sf"/>
</dbReference>
<evidence type="ECO:0000313" key="4">
    <source>
        <dbReference type="Proteomes" id="UP000226442"/>
    </source>
</evidence>
<proteinExistence type="predicted"/>
<dbReference type="SUPFAM" id="SSF56726">
    <property type="entry name" value="DNA topoisomerase IV, alpha subunit"/>
    <property type="match status" value="1"/>
</dbReference>
<dbReference type="Gene3D" id="3.40.1360.10">
    <property type="match status" value="1"/>
</dbReference>
<keyword evidence="4" id="KW-1185">Reference proteome</keyword>
<keyword evidence="1" id="KW-1133">Transmembrane helix</keyword>
<feature type="domain" description="Topoisomerase 6 subunit A/Spo11 TOPRIM" evidence="2">
    <location>
        <begin position="262"/>
        <end position="329"/>
    </location>
</feature>